<reference evidence="1" key="1">
    <citation type="submission" date="2007-04" db="EMBL/GenBank/DDBJ databases">
        <authorList>
            <person name="Fulton L."/>
            <person name="Clifton S."/>
            <person name="Fulton B."/>
            <person name="Xu J."/>
            <person name="Minx P."/>
            <person name="Pepin K.H."/>
            <person name="Johnson M."/>
            <person name="Thiruvilangam P."/>
            <person name="Bhonagiri V."/>
            <person name="Nash W.E."/>
            <person name="Mardis E.R."/>
            <person name="Wilson R.K."/>
        </authorList>
    </citation>
    <scope>NUCLEOTIDE SEQUENCE [LARGE SCALE GENOMIC DNA]</scope>
    <source>
        <strain evidence="1">ATCC 17982</strain>
    </source>
</reference>
<accession>A7B9Q5</accession>
<gene>
    <name evidence="1" type="ORF">ACTODO_00357</name>
</gene>
<proteinExistence type="predicted"/>
<evidence type="ECO:0000313" key="1">
    <source>
        <dbReference type="EMBL" id="EDN79929.1"/>
    </source>
</evidence>
<evidence type="ECO:0000313" key="2">
    <source>
        <dbReference type="Proteomes" id="UP000003553"/>
    </source>
</evidence>
<dbReference type="eggNOG" id="ENOG5030TI7">
    <property type="taxonomic scope" value="Bacteria"/>
</dbReference>
<keyword evidence="2" id="KW-1185">Reference proteome</keyword>
<dbReference type="HOGENOM" id="CLU_3303440_0_0_11"/>
<dbReference type="EMBL" id="AAYI02000004">
    <property type="protein sequence ID" value="EDN79929.1"/>
    <property type="molecule type" value="Genomic_DNA"/>
</dbReference>
<sequence>MRTLPYHPLSDASWSVKRLLRRLDTGHLGHDKAQLLSLP</sequence>
<name>A7B9Q5_9ACTO</name>
<reference evidence="1" key="2">
    <citation type="submission" date="2015-05" db="EMBL/GenBank/DDBJ databases">
        <title>Draft genome sequence of Actinomyces odontolyticus (ATCC 17982).</title>
        <authorList>
            <person name="Sudarsanam P."/>
            <person name="Ley R."/>
            <person name="Guruge J."/>
            <person name="Turnbaugh P.J."/>
            <person name="Mahowald M."/>
            <person name="Liep D."/>
            <person name="Gordon J."/>
        </authorList>
    </citation>
    <scope>NUCLEOTIDE SEQUENCE</scope>
    <source>
        <strain evidence="1">ATCC 17982</strain>
    </source>
</reference>
<dbReference type="Proteomes" id="UP000003553">
    <property type="component" value="Unassembled WGS sequence"/>
</dbReference>
<dbReference type="AlphaFoldDB" id="A7B9Q5"/>
<protein>
    <submittedName>
        <fullName evidence="1">Uncharacterized protein</fullName>
    </submittedName>
</protein>
<comment type="caution">
    <text evidence="1">The sequence shown here is derived from an EMBL/GenBank/DDBJ whole genome shotgun (WGS) entry which is preliminary data.</text>
</comment>
<organism evidence="1 2">
    <name type="scientific">Schaalia dentiphila ATCC 17982</name>
    <dbReference type="NCBI Taxonomy" id="411466"/>
    <lineage>
        <taxon>Bacteria</taxon>
        <taxon>Bacillati</taxon>
        <taxon>Actinomycetota</taxon>
        <taxon>Actinomycetes</taxon>
        <taxon>Actinomycetales</taxon>
        <taxon>Actinomycetaceae</taxon>
        <taxon>Schaalia</taxon>
        <taxon>Schaalia dentiphila</taxon>
    </lineage>
</organism>